<dbReference type="UniPathway" id="UPA00063"/>
<reference evidence="30" key="1">
    <citation type="submission" date="2021-02" db="EMBL/GenBank/DDBJ databases">
        <authorList>
            <person name="Nowell W R."/>
        </authorList>
    </citation>
    <scope>NUCLEOTIDE SEQUENCE</scope>
</reference>
<evidence type="ECO:0000256" key="8">
    <source>
        <dbReference type="ARBA" id="ARBA00022778"/>
    </source>
</evidence>
<feature type="domain" description="N-terminal Ras-GEF" evidence="29">
    <location>
        <begin position="168"/>
        <end position="298"/>
    </location>
</feature>
<comment type="pathway">
    <text evidence="2">Steroid biosynthesis; cholesterol biosynthesis.</text>
</comment>
<evidence type="ECO:0000259" key="28">
    <source>
        <dbReference type="PROSITE" id="PS50200"/>
    </source>
</evidence>
<protein>
    <recommendedName>
        <fullName evidence="20">7-dehydrocholesterol reductase</fullName>
        <ecNumber evidence="19">1.3.1.21</ecNumber>
    </recommendedName>
    <alternativeName>
        <fullName evidence="21">Sterol Delta(7)-reductase</fullName>
    </alternativeName>
</protein>
<organism evidence="30 31">
    <name type="scientific">Rotaria sordida</name>
    <dbReference type="NCBI Taxonomy" id="392033"/>
    <lineage>
        <taxon>Eukaryota</taxon>
        <taxon>Metazoa</taxon>
        <taxon>Spiralia</taxon>
        <taxon>Gnathifera</taxon>
        <taxon>Rotifera</taxon>
        <taxon>Eurotatoria</taxon>
        <taxon>Bdelloidea</taxon>
        <taxon>Philodinida</taxon>
        <taxon>Philodinidae</taxon>
        <taxon>Rotaria</taxon>
    </lineage>
</organism>
<name>A0A813NM64_9BILA</name>
<dbReference type="InterPro" id="IPR001171">
    <property type="entry name" value="ERG24_DHCR-like"/>
</dbReference>
<dbReference type="InterPro" id="IPR001895">
    <property type="entry name" value="RASGEF_cat_dom"/>
</dbReference>
<evidence type="ECO:0000313" key="30">
    <source>
        <dbReference type="EMBL" id="CAF0738540.1"/>
    </source>
</evidence>
<keyword evidence="4" id="KW-0444">Lipid biosynthesis</keyword>
<evidence type="ECO:0000256" key="13">
    <source>
        <dbReference type="ARBA" id="ARBA00023002"/>
    </source>
</evidence>
<keyword evidence="9" id="KW-0256">Endoplasmic reticulum</keyword>
<dbReference type="GO" id="GO:0005789">
    <property type="term" value="C:endoplasmic reticulum membrane"/>
    <property type="evidence" value="ECO:0007669"/>
    <property type="project" value="UniProtKB-SubCell"/>
</dbReference>
<evidence type="ECO:0000256" key="20">
    <source>
        <dbReference type="ARBA" id="ARBA00039984"/>
    </source>
</evidence>
<evidence type="ECO:0000256" key="10">
    <source>
        <dbReference type="ARBA" id="ARBA00022857"/>
    </source>
</evidence>
<evidence type="ECO:0000256" key="7">
    <source>
        <dbReference type="ARBA" id="ARBA00022692"/>
    </source>
</evidence>
<keyword evidence="18" id="KW-0753">Steroid metabolism</keyword>
<dbReference type="PROSITE" id="PS50009">
    <property type="entry name" value="RASGEF_CAT"/>
    <property type="match status" value="1"/>
</dbReference>
<comment type="caution">
    <text evidence="30">The sequence shown here is derived from an EMBL/GenBank/DDBJ whole genome shotgun (WGS) entry which is preliminary data.</text>
</comment>
<feature type="region of interest" description="Disordered" evidence="25">
    <location>
        <begin position="855"/>
        <end position="886"/>
    </location>
</feature>
<accession>A0A813NM64</accession>
<evidence type="ECO:0000256" key="23">
    <source>
        <dbReference type="ARBA" id="ARBA00047826"/>
    </source>
</evidence>
<dbReference type="GO" id="GO:0016132">
    <property type="term" value="P:brassinosteroid biosynthetic process"/>
    <property type="evidence" value="ECO:0007669"/>
    <property type="project" value="TreeGrafter"/>
</dbReference>
<evidence type="ECO:0000256" key="6">
    <source>
        <dbReference type="ARBA" id="ARBA00022658"/>
    </source>
</evidence>
<dbReference type="Gene3D" id="1.20.870.10">
    <property type="entry name" value="Son of sevenless (SoS) protein Chain: S domain 1"/>
    <property type="match status" value="1"/>
</dbReference>
<evidence type="ECO:0000256" key="16">
    <source>
        <dbReference type="ARBA" id="ARBA00023136"/>
    </source>
</evidence>
<dbReference type="Pfam" id="PF00617">
    <property type="entry name" value="RasGEF"/>
    <property type="match status" value="1"/>
</dbReference>
<dbReference type="OrthoDB" id="26687at2759"/>
<dbReference type="GO" id="GO:0005085">
    <property type="term" value="F:guanyl-nucleotide exchange factor activity"/>
    <property type="evidence" value="ECO:0007669"/>
    <property type="project" value="UniProtKB-KW"/>
</dbReference>
<dbReference type="PROSITE" id="PS50212">
    <property type="entry name" value="RASGEF_NTER"/>
    <property type="match status" value="1"/>
</dbReference>
<proteinExistence type="inferred from homology"/>
<comment type="similarity">
    <text evidence="3">Belongs to the ERG4/ERG24 family.</text>
</comment>
<keyword evidence="17" id="KW-1207">Sterol metabolism</keyword>
<dbReference type="SMART" id="SM00229">
    <property type="entry name" value="RasGEFN"/>
    <property type="match status" value="1"/>
</dbReference>
<evidence type="ECO:0000256" key="19">
    <source>
        <dbReference type="ARBA" id="ARBA00038851"/>
    </source>
</evidence>
<dbReference type="PROSITE" id="PS01018">
    <property type="entry name" value="STEROL_REDUCT_2"/>
    <property type="match status" value="1"/>
</dbReference>
<evidence type="ECO:0000256" key="11">
    <source>
        <dbReference type="ARBA" id="ARBA00022955"/>
    </source>
</evidence>
<keyword evidence="12 26" id="KW-1133">Transmembrane helix</keyword>
<evidence type="ECO:0000259" key="27">
    <source>
        <dbReference type="PROSITE" id="PS50009"/>
    </source>
</evidence>
<feature type="domain" description="Ras-GEF" evidence="27">
    <location>
        <begin position="334"/>
        <end position="632"/>
    </location>
</feature>
<sequence>MSLYRRPIRRIVISAKTGLLINKTTLKSFSQQNIYAQLEETHLVSQCKRSFTFRLMYVDSSESDIELHPFDLTSLLVILHPANSKLIDRSRQINSHQLNTEQPQFIGEERQDDAIFKIYLKRVRHKSSTLVDSSSTINTLVDDTNEQHETTGDNHNNDRGTLLYSTIKVYQLKACTLEKIVEHLTNDTGELDTTNMHILFSTYRTFTNTRTLIDTLITRYRAVLPASLDMTEDVRQKTLNEIQTESLHVAITCFLNSCKEDFCHPPRYSILNHFIKHIPDRDLQKQGQTLLEEFKTDEETIKLNNNNNNNLKTNFLYNEKGFDYIKPWNILEMSSTMIAEQLTIVDADLLKRVLPYECLTIPTGGCSRRALNNNSNRILSTIDKTIEYFNAVVARVVATILKEQDEQNRAHVIEKWIDVAHQCRKLKNFSSLTAILNGLLSGCIYRLNTAWSHVKQDYQSILEELKNVFGSCADRKQARAILDKQLDEVRLMQPEYTECAAKYTHVTTAINATLGRKYRHKMARDQQKLTMLGTVPYLGLYLSDLTYIDSAYPNTIIIEDDNSPSCTSSKKLINFEKHRKQFEVLAQIKLFQSAANAYTTLHPLPRFKAWFDNVRIYNDTESWELSYQIEPKEIIDNSQSQEQLLQNHGSPSLKSTSERFPSEVSLEPRVISNNNENNGSMVISSTSLKSSSSSTSLDKMSTISNNSLRQQQLLRKDKNSHIYHSRSSSASSFLTSSNGSSSQGHLSATASLKINTGNSTSNSSENEAIIAKVHFAGNNDLLYKKVRINNNERTTSVLKTILDKFGLDPSTYDQYCIEQQLPDRKILILDHCNVFYALARSSDDEQVELIVREKTRQERQQKCNNPLSGGAGHNRTPSGFSTSSIHSPTITNSEYPITSIQYLKTIMTDYNDEKLRKKSLSKKNDSESLLENDRTHQLSIHTRQGHNKVLSESILPLILCLACPFFVRSIVFICDHCNGSIIEFLQRLLFDQTMTLKDVLEDFFYFQWHWPSAIIILSVFTYAIIMTMLLPGDEYSGPITDTGHVPIYRNNGFSYYIVSLVIFALLTVILKLNNLSPTYIYDHWKEFLSTVNTFAFLLCFLVMIKGKYMPSTDDHRSSSNWLTDFYRGVELYPRIFNIDIKLITNCRYGMLTWALLSVIFCMKTFELYGYTDSALVTCILTLVYLTKFFWWESGYMKTIDIIVDRGGFYLCWGCLVWVSGIYTLPSYFLVKHPNQLGFTLTSITLLLGILSIYVNYDCDRQKIDVRSKHGECLIWGKPAEIIRAKYRLLNGKECESILLASGYWSLSRHFHYIPELALAFLWTCPCGFKYILPYFYFIILFVLLMHRAHRDDQKCTLKYGQTWVKYCHLVPWKVWPRIY</sequence>
<feature type="domain" description="Ras-associating" evidence="28">
    <location>
        <begin position="767"/>
        <end position="856"/>
    </location>
</feature>
<dbReference type="SMART" id="SM00147">
    <property type="entry name" value="RasGEF"/>
    <property type="match status" value="1"/>
</dbReference>
<keyword evidence="10" id="KW-0521">NADP</keyword>
<dbReference type="InterPro" id="IPR018083">
    <property type="entry name" value="Sterol_reductase_CS"/>
</dbReference>
<evidence type="ECO:0000256" key="9">
    <source>
        <dbReference type="ARBA" id="ARBA00022824"/>
    </source>
</evidence>
<dbReference type="Gene3D" id="3.10.20.90">
    <property type="entry name" value="Phosphatidylinositol 3-kinase Catalytic Subunit, Chain A, domain 1"/>
    <property type="match status" value="1"/>
</dbReference>
<evidence type="ECO:0000256" key="22">
    <source>
        <dbReference type="ARBA" id="ARBA00047795"/>
    </source>
</evidence>
<dbReference type="EC" id="1.3.1.21" evidence="19"/>
<dbReference type="InterPro" id="IPR019804">
    <property type="entry name" value="Ras_G-nucl-exch_fac_CS"/>
</dbReference>
<evidence type="ECO:0000256" key="12">
    <source>
        <dbReference type="ARBA" id="ARBA00022989"/>
    </source>
</evidence>
<evidence type="ECO:0000256" key="18">
    <source>
        <dbReference type="ARBA" id="ARBA00023221"/>
    </source>
</evidence>
<feature type="transmembrane region" description="Helical" evidence="26">
    <location>
        <begin position="1319"/>
        <end position="1344"/>
    </location>
</feature>
<dbReference type="Pfam" id="PF00618">
    <property type="entry name" value="RasGEF_N"/>
    <property type="match status" value="1"/>
</dbReference>
<dbReference type="PROSITE" id="PS00720">
    <property type="entry name" value="RASGEF"/>
    <property type="match status" value="1"/>
</dbReference>
<feature type="transmembrane region" description="Helical" evidence="26">
    <location>
        <begin position="1087"/>
        <end position="1104"/>
    </location>
</feature>
<feature type="transmembrane region" description="Helical" evidence="26">
    <location>
        <begin position="1236"/>
        <end position="1256"/>
    </location>
</feature>
<evidence type="ECO:0000256" key="1">
    <source>
        <dbReference type="ARBA" id="ARBA00004477"/>
    </source>
</evidence>
<evidence type="ECO:0000256" key="14">
    <source>
        <dbReference type="ARBA" id="ARBA00023011"/>
    </source>
</evidence>
<evidence type="ECO:0000256" key="5">
    <source>
        <dbReference type="ARBA" id="ARBA00022548"/>
    </source>
</evidence>
<evidence type="ECO:0000313" key="31">
    <source>
        <dbReference type="Proteomes" id="UP000663882"/>
    </source>
</evidence>
<keyword evidence="15" id="KW-0443">Lipid metabolism</keyword>
<evidence type="ECO:0000256" key="26">
    <source>
        <dbReference type="SAM" id="Phobius"/>
    </source>
</evidence>
<dbReference type="PANTHER" id="PTHR21257:SF38">
    <property type="entry name" value="7-DEHYDROCHOLESTEROL REDUCTASE"/>
    <property type="match status" value="1"/>
</dbReference>
<dbReference type="InterPro" id="IPR023578">
    <property type="entry name" value="Ras_GEF_dom_sf"/>
</dbReference>
<comment type="catalytic activity">
    <reaction evidence="23">
        <text>7-dehydrodesmosterol + NADPH + H(+) = desmosterol + NADP(+)</text>
        <dbReference type="Rhea" id="RHEA:46740"/>
        <dbReference type="ChEBI" id="CHEBI:15378"/>
        <dbReference type="ChEBI" id="CHEBI:17737"/>
        <dbReference type="ChEBI" id="CHEBI:27910"/>
        <dbReference type="ChEBI" id="CHEBI:57783"/>
        <dbReference type="ChEBI" id="CHEBI:58349"/>
    </reaction>
    <physiologicalReaction direction="left-to-right" evidence="23">
        <dbReference type="Rhea" id="RHEA:46741"/>
    </physiologicalReaction>
</comment>
<keyword evidence="5" id="KW-0153">Cholesterol metabolism</keyword>
<dbReference type="GO" id="GO:0006695">
    <property type="term" value="P:cholesterol biosynthetic process"/>
    <property type="evidence" value="ECO:0007669"/>
    <property type="project" value="UniProtKB-UniPathway"/>
</dbReference>
<keyword evidence="7 26" id="KW-0812">Transmembrane</keyword>
<dbReference type="Gene3D" id="1.10.840.10">
    <property type="entry name" value="Ras guanine-nucleotide exchange factors catalytic domain"/>
    <property type="match status" value="1"/>
</dbReference>
<comment type="subcellular location">
    <subcellularLocation>
        <location evidence="1">Endoplasmic reticulum membrane</location>
        <topology evidence="1">Multi-pass membrane protein</topology>
    </subcellularLocation>
</comment>
<keyword evidence="13" id="KW-0560">Oxidoreductase</keyword>
<dbReference type="Gene3D" id="1.20.120.1630">
    <property type="match status" value="1"/>
</dbReference>
<dbReference type="InterPro" id="IPR029071">
    <property type="entry name" value="Ubiquitin-like_domsf"/>
</dbReference>
<dbReference type="PROSITE" id="PS50200">
    <property type="entry name" value="RA"/>
    <property type="match status" value="1"/>
</dbReference>
<evidence type="ECO:0000256" key="25">
    <source>
        <dbReference type="SAM" id="MobiDB-lite"/>
    </source>
</evidence>
<dbReference type="InterPro" id="IPR036964">
    <property type="entry name" value="RASGEF_cat_dom_sf"/>
</dbReference>
<feature type="compositionally biased region" description="Polar residues" evidence="25">
    <location>
        <begin position="640"/>
        <end position="655"/>
    </location>
</feature>
<keyword evidence="14" id="KW-0756">Sterol biosynthesis</keyword>
<dbReference type="Proteomes" id="UP000663882">
    <property type="component" value="Unassembled WGS sequence"/>
</dbReference>
<dbReference type="CDD" id="cd06224">
    <property type="entry name" value="REM"/>
    <property type="match status" value="1"/>
</dbReference>
<dbReference type="SUPFAM" id="SSF48366">
    <property type="entry name" value="Ras GEF"/>
    <property type="match status" value="1"/>
</dbReference>
<evidence type="ECO:0000256" key="4">
    <source>
        <dbReference type="ARBA" id="ARBA00022516"/>
    </source>
</evidence>
<gene>
    <name evidence="30" type="ORF">RFH988_LOCUS590</name>
</gene>
<feature type="transmembrane region" description="Helical" evidence="26">
    <location>
        <begin position="1008"/>
        <end position="1032"/>
    </location>
</feature>
<keyword evidence="6 24" id="KW-0344">Guanine-nucleotide releasing factor</keyword>
<dbReference type="GO" id="GO:0007264">
    <property type="term" value="P:small GTPase-mediated signal transduction"/>
    <property type="evidence" value="ECO:0007669"/>
    <property type="project" value="InterPro"/>
</dbReference>
<evidence type="ECO:0000259" key="29">
    <source>
        <dbReference type="PROSITE" id="PS50212"/>
    </source>
</evidence>
<dbReference type="Pfam" id="PF00788">
    <property type="entry name" value="RA"/>
    <property type="match status" value="1"/>
</dbReference>
<dbReference type="SUPFAM" id="SSF54236">
    <property type="entry name" value="Ubiquitin-like"/>
    <property type="match status" value="1"/>
</dbReference>
<keyword evidence="16 26" id="KW-0472">Membrane</keyword>
<dbReference type="PANTHER" id="PTHR21257">
    <property type="entry name" value="DELTA(14)-STEROL REDUCTASE"/>
    <property type="match status" value="1"/>
</dbReference>
<feature type="transmembrane region" description="Helical" evidence="26">
    <location>
        <begin position="1148"/>
        <end position="1168"/>
    </location>
</feature>
<feature type="transmembrane region" description="Helical" evidence="26">
    <location>
        <begin position="1207"/>
        <end position="1230"/>
    </location>
</feature>
<dbReference type="EMBL" id="CAJNOO010000010">
    <property type="protein sequence ID" value="CAF0738540.1"/>
    <property type="molecule type" value="Genomic_DNA"/>
</dbReference>
<evidence type="ECO:0000256" key="24">
    <source>
        <dbReference type="PROSITE-ProRule" id="PRU00168"/>
    </source>
</evidence>
<evidence type="ECO:0000256" key="17">
    <source>
        <dbReference type="ARBA" id="ARBA00023166"/>
    </source>
</evidence>
<dbReference type="Pfam" id="PF01222">
    <property type="entry name" value="ERG4_ERG24"/>
    <property type="match status" value="1"/>
</dbReference>
<feature type="compositionally biased region" description="Low complexity" evidence="25">
    <location>
        <begin position="680"/>
        <end position="704"/>
    </location>
</feature>
<evidence type="ECO:0000256" key="21">
    <source>
        <dbReference type="ARBA" id="ARBA00042688"/>
    </source>
</evidence>
<dbReference type="GO" id="GO:0047598">
    <property type="term" value="F:7-dehydrocholesterol reductase activity"/>
    <property type="evidence" value="ECO:0007669"/>
    <property type="project" value="UniProtKB-EC"/>
</dbReference>
<comment type="catalytic activity">
    <reaction evidence="22">
        <text>cholesterol + NADP(+) = 7-dehydrocholesterol + NADPH + H(+)</text>
        <dbReference type="Rhea" id="RHEA:23984"/>
        <dbReference type="ChEBI" id="CHEBI:15378"/>
        <dbReference type="ChEBI" id="CHEBI:16113"/>
        <dbReference type="ChEBI" id="CHEBI:17759"/>
        <dbReference type="ChEBI" id="CHEBI:57783"/>
        <dbReference type="ChEBI" id="CHEBI:58349"/>
        <dbReference type="EC" id="1.3.1.21"/>
    </reaction>
    <physiologicalReaction direction="right-to-left" evidence="22">
        <dbReference type="Rhea" id="RHEA:23986"/>
    </physiologicalReaction>
</comment>
<evidence type="ECO:0000256" key="2">
    <source>
        <dbReference type="ARBA" id="ARBA00004770"/>
    </source>
</evidence>
<feature type="transmembrane region" description="Helical" evidence="26">
    <location>
        <begin position="1174"/>
        <end position="1195"/>
    </location>
</feature>
<feature type="compositionally biased region" description="Polar residues" evidence="25">
    <location>
        <begin position="875"/>
        <end position="886"/>
    </location>
</feature>
<dbReference type="InterPro" id="IPR000651">
    <property type="entry name" value="Ras-like_Gua-exchang_fac_N"/>
</dbReference>
<feature type="transmembrane region" description="Helical" evidence="26">
    <location>
        <begin position="1053"/>
        <end position="1072"/>
    </location>
</feature>
<feature type="region of interest" description="Disordered" evidence="25">
    <location>
        <begin position="640"/>
        <end position="706"/>
    </location>
</feature>
<dbReference type="InterPro" id="IPR000159">
    <property type="entry name" value="RA_dom"/>
</dbReference>
<evidence type="ECO:0000256" key="3">
    <source>
        <dbReference type="ARBA" id="ARBA00005402"/>
    </source>
</evidence>
<keyword evidence="11" id="KW-0752">Steroid biosynthesis</keyword>
<keyword evidence="8" id="KW-0152">Cholesterol biosynthesis</keyword>
<evidence type="ECO:0000256" key="15">
    <source>
        <dbReference type="ARBA" id="ARBA00023098"/>
    </source>
</evidence>